<dbReference type="EMBL" id="JBHRTP010000002">
    <property type="protein sequence ID" value="MFC3106456.1"/>
    <property type="molecule type" value="Genomic_DNA"/>
</dbReference>
<reference evidence="4" key="1">
    <citation type="journal article" date="2019" name="Int. J. Syst. Evol. Microbiol.">
        <title>The Global Catalogue of Microorganisms (GCM) 10K type strain sequencing project: providing services to taxonomists for standard genome sequencing and annotation.</title>
        <authorList>
            <consortium name="The Broad Institute Genomics Platform"/>
            <consortium name="The Broad Institute Genome Sequencing Center for Infectious Disease"/>
            <person name="Wu L."/>
            <person name="Ma J."/>
        </authorList>
    </citation>
    <scope>NUCLEOTIDE SEQUENCE [LARGE SCALE GENOMIC DNA]</scope>
    <source>
        <strain evidence="4">KCTC 42986</strain>
    </source>
</reference>
<protein>
    <submittedName>
        <fullName evidence="3">ABC transporter substrate-binding protein</fullName>
    </submittedName>
</protein>
<keyword evidence="4" id="KW-1185">Reference proteome</keyword>
<dbReference type="RefSeq" id="WP_390330510.1">
    <property type="nucleotide sequence ID" value="NZ_JBHRTP010000002.1"/>
</dbReference>
<dbReference type="InterPro" id="IPR006059">
    <property type="entry name" value="SBP"/>
</dbReference>
<evidence type="ECO:0000313" key="4">
    <source>
        <dbReference type="Proteomes" id="UP001595530"/>
    </source>
</evidence>
<dbReference type="SUPFAM" id="SSF53850">
    <property type="entry name" value="Periplasmic binding protein-like II"/>
    <property type="match status" value="1"/>
</dbReference>
<sequence length="354" mass="38242">MTFTLKILASAMVLAAVVPPATANPITMATWGGAYGKSQQETFVKDFMQKTGVKVLIEDYSGGLAQIRSQVKSGNVTWDVVDLEMQDAVRACDEGLLERMDASILTASRDGTSVADDFVKGAITKCAVGSLTWANIIAYNDTRFNGAKPSSVKDFFDLKKFPGKRGMKKAARANLELALLADGVPTADVYKVLGAPGGIGRALKKLDTIKSNIVWWEAGAQPPQLLSSGEVAMTTSYSGRVYDAIVVDKQPFKLIWDGQVQVAEVYGIVKGSKNLAAARQLIAAGTTPEVLAAQTRYVSYGPLRKSAMQHVDAKVLPYLPTAPENTKTALQLDADWWSENIDEVNQKFAVWLSK</sequence>
<dbReference type="CDD" id="cd13589">
    <property type="entry name" value="PBP2_polyamine_RpCGA009"/>
    <property type="match status" value="1"/>
</dbReference>
<accession>A0ABV7EYB5</accession>
<comment type="caution">
    <text evidence="3">The sequence shown here is derived from an EMBL/GenBank/DDBJ whole genome shotgun (WGS) entry which is preliminary data.</text>
</comment>
<dbReference type="Gene3D" id="3.40.190.10">
    <property type="entry name" value="Periplasmic binding protein-like II"/>
    <property type="match status" value="2"/>
</dbReference>
<dbReference type="Pfam" id="PF13416">
    <property type="entry name" value="SBP_bac_8"/>
    <property type="match status" value="1"/>
</dbReference>
<gene>
    <name evidence="3" type="ORF">ACFOFO_00515</name>
</gene>
<evidence type="ECO:0000313" key="3">
    <source>
        <dbReference type="EMBL" id="MFC3106456.1"/>
    </source>
</evidence>
<feature type="signal peptide" evidence="2">
    <location>
        <begin position="1"/>
        <end position="23"/>
    </location>
</feature>
<evidence type="ECO:0000256" key="2">
    <source>
        <dbReference type="SAM" id="SignalP"/>
    </source>
</evidence>
<organism evidence="3 4">
    <name type="scientific">Undibacterium arcticum</name>
    <dbReference type="NCBI Taxonomy" id="1762892"/>
    <lineage>
        <taxon>Bacteria</taxon>
        <taxon>Pseudomonadati</taxon>
        <taxon>Pseudomonadota</taxon>
        <taxon>Betaproteobacteria</taxon>
        <taxon>Burkholderiales</taxon>
        <taxon>Oxalobacteraceae</taxon>
        <taxon>Undibacterium</taxon>
    </lineage>
</organism>
<dbReference type="PANTHER" id="PTHR30222:SF2">
    <property type="entry name" value="ABC TRANSPORTER SUBSTRATE-BINDING PROTEIN"/>
    <property type="match status" value="1"/>
</dbReference>
<feature type="chain" id="PRO_5046751915" evidence="2">
    <location>
        <begin position="24"/>
        <end position="354"/>
    </location>
</feature>
<dbReference type="Proteomes" id="UP001595530">
    <property type="component" value="Unassembled WGS sequence"/>
</dbReference>
<evidence type="ECO:0000256" key="1">
    <source>
        <dbReference type="ARBA" id="ARBA00022729"/>
    </source>
</evidence>
<proteinExistence type="predicted"/>
<dbReference type="PANTHER" id="PTHR30222">
    <property type="entry name" value="SPERMIDINE/PUTRESCINE-BINDING PERIPLASMIC PROTEIN"/>
    <property type="match status" value="1"/>
</dbReference>
<name>A0ABV7EYB5_9BURK</name>
<keyword evidence="1 2" id="KW-0732">Signal</keyword>